<feature type="domain" description="Large ribosomal subunit protein mL44 endonuclease" evidence="9">
    <location>
        <begin position="64"/>
        <end position="191"/>
    </location>
</feature>
<dbReference type="GO" id="GO:0006396">
    <property type="term" value="P:RNA processing"/>
    <property type="evidence" value="ECO:0007669"/>
    <property type="project" value="InterPro"/>
</dbReference>
<name>A0AA38I8H6_9CUCU</name>
<reference evidence="10" key="1">
    <citation type="journal article" date="2023" name="G3 (Bethesda)">
        <title>Whole genome assemblies of Zophobas morio and Tenebrio molitor.</title>
        <authorList>
            <person name="Kaur S."/>
            <person name="Stinson S.A."/>
            <person name="diCenzo G.C."/>
        </authorList>
    </citation>
    <scope>NUCLEOTIDE SEQUENCE</scope>
    <source>
        <strain evidence="10">QUZm001</strain>
    </source>
</reference>
<dbReference type="GO" id="GO:0004525">
    <property type="term" value="F:ribonuclease III activity"/>
    <property type="evidence" value="ECO:0007669"/>
    <property type="project" value="InterPro"/>
</dbReference>
<dbReference type="Gene3D" id="1.10.1520.10">
    <property type="entry name" value="Ribonuclease III domain"/>
    <property type="match status" value="1"/>
</dbReference>
<evidence type="ECO:0000256" key="7">
    <source>
        <dbReference type="ARBA" id="ARBA00035187"/>
    </source>
</evidence>
<dbReference type="Pfam" id="PF22892">
    <property type="entry name" value="DSRM_MRPL44"/>
    <property type="match status" value="1"/>
</dbReference>
<comment type="similarity">
    <text evidence="6">Belongs to the ribonuclease III family. Mitochondrion-specific ribosomal protein mL44 subfamily.</text>
</comment>
<evidence type="ECO:0000256" key="3">
    <source>
        <dbReference type="ARBA" id="ARBA00022980"/>
    </source>
</evidence>
<dbReference type="SUPFAM" id="SSF69065">
    <property type="entry name" value="RNase III domain-like"/>
    <property type="match status" value="1"/>
</dbReference>
<gene>
    <name evidence="10" type="ORF">Zmor_017167</name>
</gene>
<evidence type="ECO:0000313" key="10">
    <source>
        <dbReference type="EMBL" id="KAJ3651108.1"/>
    </source>
</evidence>
<dbReference type="CDD" id="cd19874">
    <property type="entry name" value="DSRM_MRPL44"/>
    <property type="match status" value="1"/>
</dbReference>
<dbReference type="EMBL" id="JALNTZ010000005">
    <property type="protein sequence ID" value="KAJ3651108.1"/>
    <property type="molecule type" value="Genomic_DNA"/>
</dbReference>
<organism evidence="10 11">
    <name type="scientific">Zophobas morio</name>
    <dbReference type="NCBI Taxonomy" id="2755281"/>
    <lineage>
        <taxon>Eukaryota</taxon>
        <taxon>Metazoa</taxon>
        <taxon>Ecdysozoa</taxon>
        <taxon>Arthropoda</taxon>
        <taxon>Hexapoda</taxon>
        <taxon>Insecta</taxon>
        <taxon>Pterygota</taxon>
        <taxon>Neoptera</taxon>
        <taxon>Endopterygota</taxon>
        <taxon>Coleoptera</taxon>
        <taxon>Polyphaga</taxon>
        <taxon>Cucujiformia</taxon>
        <taxon>Tenebrionidae</taxon>
        <taxon>Zophobas</taxon>
    </lineage>
</organism>
<evidence type="ECO:0000259" key="8">
    <source>
        <dbReference type="Pfam" id="PF22892"/>
    </source>
</evidence>
<evidence type="ECO:0000256" key="5">
    <source>
        <dbReference type="ARBA" id="ARBA00023274"/>
    </source>
</evidence>
<feature type="domain" description="Large ribosomal subunit protein mL44 dsRNA binding" evidence="8">
    <location>
        <begin position="221"/>
        <end position="294"/>
    </location>
</feature>
<comment type="subcellular location">
    <subcellularLocation>
        <location evidence="1">Mitochondrion</location>
    </subcellularLocation>
</comment>
<dbReference type="AlphaFoldDB" id="A0AA38I8H6"/>
<keyword evidence="11" id="KW-1185">Reference proteome</keyword>
<dbReference type="GO" id="GO:1990904">
    <property type="term" value="C:ribonucleoprotein complex"/>
    <property type="evidence" value="ECO:0007669"/>
    <property type="project" value="UniProtKB-KW"/>
</dbReference>
<dbReference type="InterPro" id="IPR044444">
    <property type="entry name" value="Ribosomal_mL44_DSRM_metazoa"/>
</dbReference>
<keyword evidence="3" id="KW-0689">Ribosomal protein</keyword>
<dbReference type="Proteomes" id="UP001168821">
    <property type="component" value="Unassembled WGS sequence"/>
</dbReference>
<evidence type="ECO:0000313" key="11">
    <source>
        <dbReference type="Proteomes" id="UP001168821"/>
    </source>
</evidence>
<keyword evidence="2" id="KW-0809">Transit peptide</keyword>
<dbReference type="GO" id="GO:0005739">
    <property type="term" value="C:mitochondrion"/>
    <property type="evidence" value="ECO:0007669"/>
    <property type="project" value="UniProtKB-SubCell"/>
</dbReference>
<dbReference type="FunFam" id="3.30.160.20:FF:000037">
    <property type="entry name" value="39S ribosomal protein L44, mitochondrial"/>
    <property type="match status" value="1"/>
</dbReference>
<evidence type="ECO:0000256" key="1">
    <source>
        <dbReference type="ARBA" id="ARBA00004173"/>
    </source>
</evidence>
<accession>A0AA38I8H6</accession>
<evidence type="ECO:0000259" key="9">
    <source>
        <dbReference type="Pfam" id="PF22935"/>
    </source>
</evidence>
<dbReference type="GO" id="GO:0003725">
    <property type="term" value="F:double-stranded RNA binding"/>
    <property type="evidence" value="ECO:0007669"/>
    <property type="project" value="InterPro"/>
</dbReference>
<dbReference type="SUPFAM" id="SSF54768">
    <property type="entry name" value="dsRNA-binding domain-like"/>
    <property type="match status" value="1"/>
</dbReference>
<dbReference type="InterPro" id="IPR055189">
    <property type="entry name" value="RM44_endonuclase"/>
</dbReference>
<dbReference type="InterPro" id="IPR036389">
    <property type="entry name" value="RNase_III_sf"/>
</dbReference>
<sequence>MSLYRQTLALTSRLLLKQALKTRITGETRNIKRWVAPTLNELYTRRLKVGPEPPQPRSTFLEWNYEAEVFAFGKRLGEDFDKNILKQALTHRSFVIAEEEKAKQKGVQLEELASNRSLIKEGDKIVSDFLKEEFKEHPDDVAEALHDYLTSVDMLAHVASHMGLRDIILTSEFPVENSTLADTFKAVVAALKQSQDVARAQIFVKDFLISQLNGKEIFDIWNPEKPLEYLTNLLKQRGINEFEPRLCNQSAANTILANYQVGLYNNKKLLGIGWGESIQIAKETAALDAIQRLHYQK</sequence>
<keyword evidence="5" id="KW-0687">Ribonucleoprotein</keyword>
<proteinExistence type="inferred from homology"/>
<protein>
    <recommendedName>
        <fullName evidence="7">Large ribosomal subunit protein mL44</fullName>
    </recommendedName>
</protein>
<dbReference type="GO" id="GO:0005840">
    <property type="term" value="C:ribosome"/>
    <property type="evidence" value="ECO:0007669"/>
    <property type="project" value="UniProtKB-KW"/>
</dbReference>
<keyword evidence="4" id="KW-0496">Mitochondrion</keyword>
<dbReference type="Pfam" id="PF22935">
    <property type="entry name" value="RM44_endonuclase"/>
    <property type="match status" value="1"/>
</dbReference>
<evidence type="ECO:0000256" key="4">
    <source>
        <dbReference type="ARBA" id="ARBA00023128"/>
    </source>
</evidence>
<evidence type="ECO:0000256" key="2">
    <source>
        <dbReference type="ARBA" id="ARBA00022946"/>
    </source>
</evidence>
<comment type="caution">
    <text evidence="10">The sequence shown here is derived from an EMBL/GenBank/DDBJ whole genome shotgun (WGS) entry which is preliminary data.</text>
</comment>
<evidence type="ECO:0000256" key="6">
    <source>
        <dbReference type="ARBA" id="ARBA00024034"/>
    </source>
</evidence>
<dbReference type="Gene3D" id="3.30.160.20">
    <property type="match status" value="1"/>
</dbReference>